<name>A0A365KL57_9BACL</name>
<dbReference type="Proteomes" id="UP000251002">
    <property type="component" value="Unassembled WGS sequence"/>
</dbReference>
<accession>A0A365KL57</accession>
<dbReference type="EMBL" id="QLZR01000010">
    <property type="protein sequence ID" value="RAZ73473.1"/>
    <property type="molecule type" value="Genomic_DNA"/>
</dbReference>
<evidence type="ECO:0008006" key="3">
    <source>
        <dbReference type="Google" id="ProtNLM"/>
    </source>
</evidence>
<comment type="caution">
    <text evidence="1">The sequence shown here is derived from an EMBL/GenBank/DDBJ whole genome shotgun (WGS) entry which is preliminary data.</text>
</comment>
<dbReference type="RefSeq" id="WP_112224870.1">
    <property type="nucleotide sequence ID" value="NZ_QLZR01000010.1"/>
</dbReference>
<proteinExistence type="predicted"/>
<organism evidence="1 2">
    <name type="scientific">Planococcus halotolerans</name>
    <dbReference type="NCBI Taxonomy" id="2233542"/>
    <lineage>
        <taxon>Bacteria</taxon>
        <taxon>Bacillati</taxon>
        <taxon>Bacillota</taxon>
        <taxon>Bacilli</taxon>
        <taxon>Bacillales</taxon>
        <taxon>Caryophanaceae</taxon>
        <taxon>Planococcus</taxon>
    </lineage>
</organism>
<protein>
    <recommendedName>
        <fullName evidence="3">Integrase catalytic domain-containing protein</fullName>
    </recommendedName>
</protein>
<reference evidence="1 2" key="1">
    <citation type="submission" date="2018-06" db="EMBL/GenBank/DDBJ databases">
        <title>The draft genome sequences of strains SCU63 and S1.</title>
        <authorList>
            <person name="Gan L."/>
        </authorList>
    </citation>
    <scope>NUCLEOTIDE SEQUENCE [LARGE SCALE GENOMIC DNA]</scope>
    <source>
        <strain evidence="1 2">SCU63</strain>
    </source>
</reference>
<evidence type="ECO:0000313" key="1">
    <source>
        <dbReference type="EMBL" id="RAZ73473.1"/>
    </source>
</evidence>
<gene>
    <name evidence="1" type="ORF">DP120_17225</name>
</gene>
<keyword evidence="2" id="KW-1185">Reference proteome</keyword>
<evidence type="ECO:0000313" key="2">
    <source>
        <dbReference type="Proteomes" id="UP000251002"/>
    </source>
</evidence>
<dbReference type="AlphaFoldDB" id="A0A365KL57"/>
<sequence length="94" mass="10915">MLKELKAALDGNIHPEAMIHSDQGFHYTHPEYHQRVKEMGLAQSISRRATASTTPPFNHFLVTSKMMSIINKQQFGELQGLVDDYMEHYKRTRK</sequence>